<feature type="transmembrane region" description="Helical" evidence="1">
    <location>
        <begin position="111"/>
        <end position="133"/>
    </location>
</feature>
<name>A0A365PCK5_9ACTN</name>
<dbReference type="AlphaFoldDB" id="A0A365PCK5"/>
<evidence type="ECO:0000256" key="1">
    <source>
        <dbReference type="SAM" id="Phobius"/>
    </source>
</evidence>
<sequence>MPHVSTDERPDPIAGIMEVTRNAESEMRDRDRVLGRTLVIGRAYLASAVLIVLLAVALALPHSEGVRGLDVLFFTDVAREQYTTLPSHLFVLLYSVGTIAFGAAMIMTQKWWAAGIAWSATCVSAVYGVLAIWLRQSGRGPNPDVQDFGGPGIGLYVSEIIVFALVITLASVLWARTPEQITLEENARYGDGR</sequence>
<protein>
    <submittedName>
        <fullName evidence="2">Uncharacterized protein</fullName>
    </submittedName>
</protein>
<dbReference type="EMBL" id="QNTT01000009">
    <property type="protein sequence ID" value="RBA38322.1"/>
    <property type="molecule type" value="Genomic_DNA"/>
</dbReference>
<accession>A0A365PCK5</accession>
<feature type="transmembrane region" description="Helical" evidence="1">
    <location>
        <begin position="153"/>
        <end position="175"/>
    </location>
</feature>
<keyword evidence="1" id="KW-1133">Transmembrane helix</keyword>
<reference evidence="2 3" key="1">
    <citation type="submission" date="2018-06" db="EMBL/GenBank/DDBJ databases">
        <title>Whole genome sequencing of four bacterial strains from South Shetland trench revealing bio-synthetic gene clusters.</title>
        <authorList>
            <person name="Abdel-Mageed W.M."/>
            <person name="Lehri B."/>
            <person name="Jarmusch S.A."/>
            <person name="Miranda K."/>
            <person name="Goodfellow M."/>
            <person name="Jaspars M."/>
            <person name="Karlyshev A.V."/>
        </authorList>
    </citation>
    <scope>NUCLEOTIDE SEQUENCE [LARGE SCALE GENOMIC DNA]</scope>
    <source>
        <strain evidence="2 3">SST1</strain>
    </source>
</reference>
<proteinExistence type="predicted"/>
<evidence type="ECO:0000313" key="3">
    <source>
        <dbReference type="Proteomes" id="UP000252187"/>
    </source>
</evidence>
<keyword evidence="1" id="KW-0812">Transmembrane</keyword>
<feature type="transmembrane region" description="Helical" evidence="1">
    <location>
        <begin position="37"/>
        <end position="60"/>
    </location>
</feature>
<dbReference type="Proteomes" id="UP000252187">
    <property type="component" value="Unassembled WGS sequence"/>
</dbReference>
<feature type="transmembrane region" description="Helical" evidence="1">
    <location>
        <begin position="85"/>
        <end position="104"/>
    </location>
</feature>
<comment type="caution">
    <text evidence="2">The sequence shown here is derived from an EMBL/GenBank/DDBJ whole genome shotgun (WGS) entry which is preliminary data.</text>
</comment>
<keyword evidence="1" id="KW-0472">Membrane</keyword>
<organism evidence="2 3">
    <name type="scientific">Dietzia maris</name>
    <dbReference type="NCBI Taxonomy" id="37915"/>
    <lineage>
        <taxon>Bacteria</taxon>
        <taxon>Bacillati</taxon>
        <taxon>Actinomycetota</taxon>
        <taxon>Actinomycetes</taxon>
        <taxon>Mycobacteriales</taxon>
        <taxon>Dietziaceae</taxon>
        <taxon>Dietzia</taxon>
    </lineage>
</organism>
<gene>
    <name evidence="2" type="ORF">DQ226_05180</name>
</gene>
<evidence type="ECO:0000313" key="2">
    <source>
        <dbReference type="EMBL" id="RBA38322.1"/>
    </source>
</evidence>